<name>Q2SPG8_HAHCH</name>
<keyword evidence="2" id="KW-0328">Glycosyltransferase</keyword>
<dbReference type="PANTHER" id="PTHR11608">
    <property type="entry name" value="BIFUNCTIONAL PROTEIN PYRR"/>
    <property type="match status" value="1"/>
</dbReference>
<dbReference type="STRING" id="349521.HCH_00552"/>
<dbReference type="Proteomes" id="UP000000238">
    <property type="component" value="Chromosome"/>
</dbReference>
<protein>
    <submittedName>
        <fullName evidence="2">Pyrimidine operon attenuation protein/uracil phosphoribosyltransferase</fullName>
    </submittedName>
</protein>
<dbReference type="CDD" id="cd06223">
    <property type="entry name" value="PRTases_typeI"/>
    <property type="match status" value="1"/>
</dbReference>
<dbReference type="Gene3D" id="3.40.50.2020">
    <property type="match status" value="1"/>
</dbReference>
<evidence type="ECO:0000313" key="2">
    <source>
        <dbReference type="EMBL" id="ABC27456.1"/>
    </source>
</evidence>
<dbReference type="HOGENOM" id="CLU_094234_1_1_6"/>
<dbReference type="EMBL" id="CP000155">
    <property type="protein sequence ID" value="ABC27456.1"/>
    <property type="molecule type" value="Genomic_DNA"/>
</dbReference>
<gene>
    <name evidence="2" type="ordered locus">HCH_00552</name>
</gene>
<feature type="domain" description="Phosphoribosyltransferase" evidence="1">
    <location>
        <begin position="12"/>
        <end position="140"/>
    </location>
</feature>
<evidence type="ECO:0000313" key="3">
    <source>
        <dbReference type="Proteomes" id="UP000000238"/>
    </source>
</evidence>
<evidence type="ECO:0000259" key="1">
    <source>
        <dbReference type="Pfam" id="PF00156"/>
    </source>
</evidence>
<dbReference type="SUPFAM" id="SSF53271">
    <property type="entry name" value="PRTase-like"/>
    <property type="match status" value="1"/>
</dbReference>
<dbReference type="OrthoDB" id="9802227at2"/>
<dbReference type="Pfam" id="PF00156">
    <property type="entry name" value="Pribosyltran"/>
    <property type="match status" value="1"/>
</dbReference>
<accession>Q2SPG8</accession>
<keyword evidence="3" id="KW-1185">Reference proteome</keyword>
<sequence length="171" mass="18713">MTSLIDVDAAMRDMAEKLKLLCAERNIDKPALVGIHTGGVWVARRLQSLLGWDGPVGELDISFYRDDFTRIGLNPKVKASSLPFETEGRDVVLVDDVIMSGRTIRAAMNELFDFGRPASILLVALMDVGGRDLPIQPDVVGASRRLQSNQRVKLLGPDPLAVELREKTGSS</sequence>
<dbReference type="NCBIfam" id="NF003545">
    <property type="entry name" value="PRK05205.1-1"/>
    <property type="match status" value="1"/>
</dbReference>
<dbReference type="KEGG" id="hch:HCH_00552"/>
<organism evidence="2 3">
    <name type="scientific">Hahella chejuensis (strain KCTC 2396)</name>
    <dbReference type="NCBI Taxonomy" id="349521"/>
    <lineage>
        <taxon>Bacteria</taxon>
        <taxon>Pseudomonadati</taxon>
        <taxon>Pseudomonadota</taxon>
        <taxon>Gammaproteobacteria</taxon>
        <taxon>Oceanospirillales</taxon>
        <taxon>Hahellaceae</taxon>
        <taxon>Hahella</taxon>
    </lineage>
</organism>
<dbReference type="PANTHER" id="PTHR11608:SF0">
    <property type="entry name" value="BIFUNCTIONAL PROTEIN PYRR"/>
    <property type="match status" value="1"/>
</dbReference>
<dbReference type="InterPro" id="IPR000836">
    <property type="entry name" value="PRTase_dom"/>
</dbReference>
<proteinExistence type="predicted"/>
<dbReference type="RefSeq" id="WP_011394533.1">
    <property type="nucleotide sequence ID" value="NC_007645.1"/>
</dbReference>
<reference evidence="2 3" key="1">
    <citation type="journal article" date="2005" name="Nucleic Acids Res.">
        <title>Genomic blueprint of Hahella chejuensis, a marine microbe producing an algicidal agent.</title>
        <authorList>
            <person name="Jeong H."/>
            <person name="Yim J.H."/>
            <person name="Lee C."/>
            <person name="Choi S.-H."/>
            <person name="Park Y.K."/>
            <person name="Yoon S.H."/>
            <person name="Hur C.-G."/>
            <person name="Kang H.-Y."/>
            <person name="Kim D."/>
            <person name="Lee H.H."/>
            <person name="Park K.H."/>
            <person name="Park S.-H."/>
            <person name="Park H.-S."/>
            <person name="Lee H.K."/>
            <person name="Oh T.K."/>
            <person name="Kim J.F."/>
        </authorList>
    </citation>
    <scope>NUCLEOTIDE SEQUENCE [LARGE SCALE GENOMIC DNA]</scope>
    <source>
        <strain evidence="2 3">KCTC 2396</strain>
    </source>
</reference>
<dbReference type="GO" id="GO:0016757">
    <property type="term" value="F:glycosyltransferase activity"/>
    <property type="evidence" value="ECO:0007669"/>
    <property type="project" value="UniProtKB-KW"/>
</dbReference>
<dbReference type="InterPro" id="IPR029057">
    <property type="entry name" value="PRTase-like"/>
</dbReference>
<dbReference type="InterPro" id="IPR050137">
    <property type="entry name" value="PyrR_bifunctional"/>
</dbReference>
<keyword evidence="2" id="KW-0808">Transferase</keyword>
<dbReference type="eggNOG" id="COG2065">
    <property type="taxonomic scope" value="Bacteria"/>
</dbReference>
<dbReference type="AlphaFoldDB" id="Q2SPG8"/>